<organism evidence="1 2">
    <name type="scientific">Marinobacter pelagius</name>
    <dbReference type="NCBI Taxonomy" id="379482"/>
    <lineage>
        <taxon>Bacteria</taxon>
        <taxon>Pseudomonadati</taxon>
        <taxon>Pseudomonadota</taxon>
        <taxon>Gammaproteobacteria</taxon>
        <taxon>Pseudomonadales</taxon>
        <taxon>Marinobacteraceae</taxon>
        <taxon>Marinobacter</taxon>
    </lineage>
</organism>
<evidence type="ECO:0000313" key="1">
    <source>
        <dbReference type="EMBL" id="RBP31082.1"/>
    </source>
</evidence>
<accession>A0A366GSZ8</accession>
<dbReference type="Proteomes" id="UP000252995">
    <property type="component" value="Unassembled WGS sequence"/>
</dbReference>
<dbReference type="AlphaFoldDB" id="A0A366GSZ8"/>
<reference evidence="1 2" key="1">
    <citation type="submission" date="2018-06" db="EMBL/GenBank/DDBJ databases">
        <title>Freshwater and sediment microbial communities from various areas in North America, analyzing microbe dynamics in response to fracking.</title>
        <authorList>
            <person name="Lamendella R."/>
        </authorList>
    </citation>
    <scope>NUCLEOTIDE SEQUENCE [LARGE SCALE GENOMIC DNA]</scope>
    <source>
        <strain evidence="1 2">114J</strain>
    </source>
</reference>
<evidence type="ECO:0000313" key="2">
    <source>
        <dbReference type="Proteomes" id="UP000252995"/>
    </source>
</evidence>
<name>A0A366GSZ8_9GAMM</name>
<comment type="caution">
    <text evidence="1">The sequence shown here is derived from an EMBL/GenBank/DDBJ whole genome shotgun (WGS) entry which is preliminary data.</text>
</comment>
<dbReference type="EMBL" id="QNRO01000006">
    <property type="protein sequence ID" value="RBP31082.1"/>
    <property type="molecule type" value="Genomic_DNA"/>
</dbReference>
<protein>
    <submittedName>
        <fullName evidence="1">Uncharacterized protein</fullName>
    </submittedName>
</protein>
<sequence length="38" mass="4646">MVMKVQRETKSFAKYLAKAIHWFWEVYLPSRLSLLMSR</sequence>
<gene>
    <name evidence="1" type="ORF">DET50_106103</name>
</gene>
<proteinExistence type="predicted"/>